<keyword evidence="2" id="KW-1185">Reference proteome</keyword>
<protein>
    <submittedName>
        <fullName evidence="1">Uncharacterized protein</fullName>
    </submittedName>
</protein>
<name>A0ABQ9W147_SAGOE</name>
<accession>A0ABQ9W147</accession>
<comment type="caution">
    <text evidence="1">The sequence shown here is derived from an EMBL/GenBank/DDBJ whole genome shotgun (WGS) entry which is preliminary data.</text>
</comment>
<reference evidence="1 2" key="1">
    <citation type="submission" date="2023-05" db="EMBL/GenBank/DDBJ databases">
        <title>B98-5 Cell Line De Novo Hybrid Assembly: An Optical Mapping Approach.</title>
        <authorList>
            <person name="Kananen K."/>
            <person name="Auerbach J.A."/>
            <person name="Kautto E."/>
            <person name="Blachly J.S."/>
        </authorList>
    </citation>
    <scope>NUCLEOTIDE SEQUENCE [LARGE SCALE GENOMIC DNA]</scope>
    <source>
        <strain evidence="1">B95-8</strain>
        <tissue evidence="1">Cell line</tissue>
    </source>
</reference>
<evidence type="ECO:0000313" key="1">
    <source>
        <dbReference type="EMBL" id="KAK2115364.1"/>
    </source>
</evidence>
<evidence type="ECO:0000313" key="2">
    <source>
        <dbReference type="Proteomes" id="UP001266305"/>
    </source>
</evidence>
<dbReference type="EMBL" id="JASSZA010000003">
    <property type="protein sequence ID" value="KAK2115364.1"/>
    <property type="molecule type" value="Genomic_DNA"/>
</dbReference>
<proteinExistence type="predicted"/>
<gene>
    <name evidence="1" type="ORF">P7K49_005990</name>
</gene>
<sequence length="129" mass="14178">MKAPRSPYDSPFPWPLKASEHLWFLEDDMVSLSPAFPFPLPFLVPTFLREVPVESQVGVTSRPLGFPGVAQGMDAPARLLGSPRVHSSCPPLFRLSGTQTPLWALASEVAWLRMELNGKPGCAEHLCIP</sequence>
<dbReference type="Proteomes" id="UP001266305">
    <property type="component" value="Unassembled WGS sequence"/>
</dbReference>
<organism evidence="1 2">
    <name type="scientific">Saguinus oedipus</name>
    <name type="common">Cotton-top tamarin</name>
    <name type="synonym">Oedipomidas oedipus</name>
    <dbReference type="NCBI Taxonomy" id="9490"/>
    <lineage>
        <taxon>Eukaryota</taxon>
        <taxon>Metazoa</taxon>
        <taxon>Chordata</taxon>
        <taxon>Craniata</taxon>
        <taxon>Vertebrata</taxon>
        <taxon>Euteleostomi</taxon>
        <taxon>Mammalia</taxon>
        <taxon>Eutheria</taxon>
        <taxon>Euarchontoglires</taxon>
        <taxon>Primates</taxon>
        <taxon>Haplorrhini</taxon>
        <taxon>Platyrrhini</taxon>
        <taxon>Cebidae</taxon>
        <taxon>Callitrichinae</taxon>
        <taxon>Saguinus</taxon>
    </lineage>
</organism>